<dbReference type="PROSITE" id="PS00455">
    <property type="entry name" value="AMP_BINDING"/>
    <property type="match status" value="2"/>
</dbReference>
<dbReference type="SUPFAM" id="SSF52777">
    <property type="entry name" value="CoA-dependent acyltransferases"/>
    <property type="match status" value="7"/>
</dbReference>
<dbReference type="FunFam" id="3.40.50.12780:FF:000012">
    <property type="entry name" value="Non-ribosomal peptide synthetase"/>
    <property type="match status" value="1"/>
</dbReference>
<dbReference type="PROSITE" id="PS00012">
    <property type="entry name" value="PHOSPHOPANTETHEINE"/>
    <property type="match status" value="1"/>
</dbReference>
<dbReference type="InterPro" id="IPR023213">
    <property type="entry name" value="CAT-like_dom_sf"/>
</dbReference>
<dbReference type="Pfam" id="PF00668">
    <property type="entry name" value="Condensation"/>
    <property type="match status" value="4"/>
</dbReference>
<dbReference type="RefSeq" id="WP_072365583.1">
    <property type="nucleotide sequence ID" value="NZ_CP139972.1"/>
</dbReference>
<protein>
    <submittedName>
        <fullName evidence="6">Amino acid adenylation domain-containing protein</fullName>
    </submittedName>
</protein>
<dbReference type="Proteomes" id="UP001326715">
    <property type="component" value="Chromosome"/>
</dbReference>
<keyword evidence="3" id="KW-0596">Phosphopantetheine</keyword>
<evidence type="ECO:0000313" key="8">
    <source>
        <dbReference type="Proteomes" id="UP000183788"/>
    </source>
</evidence>
<evidence type="ECO:0000256" key="3">
    <source>
        <dbReference type="ARBA" id="ARBA00022450"/>
    </source>
</evidence>
<organism evidence="6 8">
    <name type="scientific">Chitinophaga sancti</name>
    <dbReference type="NCBI Taxonomy" id="1004"/>
    <lineage>
        <taxon>Bacteria</taxon>
        <taxon>Pseudomonadati</taxon>
        <taxon>Bacteroidota</taxon>
        <taxon>Chitinophagia</taxon>
        <taxon>Chitinophagales</taxon>
        <taxon>Chitinophagaceae</taxon>
        <taxon>Chitinophaga</taxon>
    </lineage>
</organism>
<dbReference type="FunFam" id="2.30.38.10:FF:000001">
    <property type="entry name" value="Non-ribosomal peptide synthetase PvdI"/>
    <property type="match status" value="1"/>
</dbReference>
<comment type="similarity">
    <text evidence="2">Belongs to the ATP-dependent AMP-binding enzyme family.</text>
</comment>
<keyword evidence="4" id="KW-0597">Phosphoprotein</keyword>
<dbReference type="SMART" id="SM01294">
    <property type="entry name" value="PKS_PP_betabranch"/>
    <property type="match status" value="1"/>
</dbReference>
<dbReference type="InterPro" id="IPR020845">
    <property type="entry name" value="AMP-binding_CS"/>
</dbReference>
<sequence>MNDKHNIQKIYPLTAMQEGMLFHAMYGGTNAYFNQVCYRTSGVLDVPVLKESLDMLSLRHDILRTAFVYEKNERPIQVVLKNRRIGFGLTDISHLSEGEAAAFTAEFRQQDIARGFDLVKDPLMRLSVIKLANNGYEFVWSHHHILLDGWCIPVLLQELVTIYHALVAGQPVRLASPVPFSLYIQWLEKQDKQEAASYWRNYLNGYTSVASVPPVLFPASDKAPRQTLTEKLRLPDAITTQLEGIARREKVTMNILFQAIWGLLLAKFNNTNDVVYGNVVSGRPSDIPGVNEILGLFINTIPLRIRFQPETRFSDLLHTVHNESLEGLPYHYAPLAEIQSGSALKRDLLQHIVAVENYPLEESIKQSGSNGDIFDVQEVKMFEETNYDFHINVMVGGQFEVIMSYNPASYTAEYIRAMLQELEQIVMQVIRDEDIQVGNIRIEVPVEVRSQPAFQLAYWKKQLSGAEPLQIPADFPRTAAASVDRATESLHIGQPEYNALAILSVDENTNVFNTLLAAWNVLMYRYTGQKSISTGIPVTRGNGLLPLRIDMEAAPLFSQLLLEVKRNSRAAAEHQDVSLPAIATATGIPTGELFATAFTTADTAVTAEAELQVSILETAEEVQIMVRYASSQYTGATIQRMLRHYHQLLRGIIANPAVKTALVPLLTEEESAALLKASAERTAGYPYHKTINDLIEEQVVKTPENIAVTFGTQQLSYRVLNERANRLAHYLRLRGVQPDSLVPVCLERGTEMIVALLGILKAGGAYVPVDPAYPKERIAFMLEDTAAPLVLAASNTAHVLADNSNAELILLDDDWEKISQENAGNPTPVVAPHHLAYVIYTSGSTGKPKGVLIEHRNVVRLFETDAPLYDFNSSDVWTMFHSFCFDFSVWEMYGALFYGGRVVIVPKETTRDALAFAALLAGEGVTVLNQTPSAFYVLQESLGSTPANLNIRYVIFGGEALNPAAVKPWASMLPACRIINMYGITETTVHVTYQEIGEAEMNSSRSVIGEPIPTLGLYILDANMNLSPTGVPGELYVSGAGLARGYLHRNQLTNERFIPNPFNGGKQGRLYKTGDQARWLPDGNIEYLGRIDNQVKIRGFRIELGEIENAIQQSGFVKQAVVIADTDRSGEKRLVAYITTEDNFTRQALLSYLESRLPEYMVPAIIIPLPFFTLTSNGKTDRNALPAPDAGPVATYEPPANETEEVLVRLWQQLLGVERVGVHDNFFELGGHSLSAIRVAAAINKHFSAALKVVAVFQYATIRELARHINPNEATYTTIPQAPEMDTYPLSHAQKRLWLIYQLDEARSNYNMPLAFTFRGNVDVAALSAAFNLLVTRHEILRTIFVTEDGEPRQRVLRHGQGFALQVSDLRGKENVYTYLDTLIAAESATVFDLTDGPLYRAHLWQTGEQEYAFFIVLHHIITDAWSTAVIMNDLLQLYHGLLDHGNAMPPALGIQYKDYAVWDLSQVQQPGYAAHRDYWLEQFREPAPVLELPADYPRPAALEQTGKLVRTRVDAPLLASLKATAHQQGVSLFMLLLAGFKALLHRYTGQEDLVIGSPAAGRSHTDLDNQVGFYVNTLALRTRFAGDQPFADLLEAVKISTLGAYEHQQFPFDQLVEELAIPRETGRSPLFDIMFVLQNMESDGLMPKDTLSFEVADYPLGSQGNKFDLTIEMWESDSALEMTFEYNSGIFSEARMNRMAQHFSNLLQAVVKDLRTPLIRLDYIAAEEKQLLLEVFAGRADKLPKQINVVRLFEEIVLQYPDSPAVGDEAAVYTYRELNVRANRLAHYLRLHYYTGENDIVAIVMSRSADFVTAMLAVLKTGAAYLPLEHNTPKDRIRTLLEQTNAALVITDDAAITDGLDAGIPVIAPDAATLELFPQDNLHDTGITGNSMAYVMFTSGSTGTPKGVMVTHKSIVRLVRNTNYITLTAADRILQTGSLSFDAATFEIWGALLNGGQVHLLDLMHLLDTQQLSAAIREKEINTMWFTASWFNQLADQDPTLFRSLSRLLTGGEALSPSHIRKVQQACPDTIIINGYGPTENTTFSICGPVPHFPETAVPLGRPITHSTVYIVDRQNQPVPVGIPGEILLGGEGLSTGYIGDPQRTAHQFIAHPFMVGEKVYRSGDIGKWLEDGTVAFLGRVDDQVKIRGYRVEPGEIAHAVKDIPGIRDAYVSAEKNAQGQKMLICFYTATQALLPAVLKNALKVQLPDYMVPSLFIHMEQLPLNRNGKLDRQALPDIDWLLQQQANNSEAPATETEAAVLALWEEVLGRTGFGMQDNFFEVGGSSLLAYRIISLVETRLGVKINLAAFFRNPEIGTLAAVITATAPSAANEIPLVPAAELYESSRAQQRLWILDKLETEKHAFNITGAFVITGALQIPALEQALQLMVARHEILRTVFEDQEGLPYQRILDNEQCPVSLVVTTVTGDVRTHGAALLKQEEQHVFQLNQWPLIRMRVVTSGEEHVLVVNMHHIVGDGWSVQLFYTEILTLYTQLVNGETPVLPPLRIQYKDYAAWHQRRLQQSSVTDEPYWLNKLQQENRPDLPLDFPRARTRAYSSNALHFDLDNATLATFRNWTREREVSMFMICQALVVLWLRQYMKTNDIAVGTTSAGRDHPDLQQQMGFYVNVMVLRTQLQEQDSFFTALDKVKGTTLEAYEHQHYPFDLLVDKLKQKRDLGRNPLFDVMLSFNDGFSVDAPAATNFTELTTTPGEGSNKYDLTIFFTTDQEHGIQVELVYNNSLFMASTAQYLQQLFMAVVHQALMDPHATLNATSAATPLQEAITLEDDFS</sequence>
<evidence type="ECO:0000256" key="4">
    <source>
        <dbReference type="ARBA" id="ARBA00022553"/>
    </source>
</evidence>
<dbReference type="GO" id="GO:0009239">
    <property type="term" value="P:enterobactin biosynthetic process"/>
    <property type="evidence" value="ECO:0007669"/>
    <property type="project" value="TreeGrafter"/>
</dbReference>
<dbReference type="CDD" id="cd12117">
    <property type="entry name" value="A_NRPS_Srf_like"/>
    <property type="match status" value="1"/>
</dbReference>
<dbReference type="SUPFAM" id="SSF56801">
    <property type="entry name" value="Acetyl-CoA synthetase-like"/>
    <property type="match status" value="2"/>
</dbReference>
<dbReference type="GO" id="GO:0031177">
    <property type="term" value="F:phosphopantetheine binding"/>
    <property type="evidence" value="ECO:0007669"/>
    <property type="project" value="InterPro"/>
</dbReference>
<evidence type="ECO:0000313" key="7">
    <source>
        <dbReference type="EMBL" id="WQG89848.1"/>
    </source>
</evidence>
<dbReference type="InterPro" id="IPR000873">
    <property type="entry name" value="AMP-dep_synth/lig_dom"/>
</dbReference>
<dbReference type="Gene3D" id="3.30.559.10">
    <property type="entry name" value="Chloramphenicol acetyltransferase-like domain"/>
    <property type="match status" value="3"/>
</dbReference>
<dbReference type="InterPro" id="IPR025110">
    <property type="entry name" value="AMP-bd_C"/>
</dbReference>
<dbReference type="NCBIfam" id="TIGR01733">
    <property type="entry name" value="AA-adenyl-dom"/>
    <property type="match status" value="2"/>
</dbReference>
<reference evidence="6 8" key="1">
    <citation type="submission" date="2016-11" db="EMBL/GenBank/DDBJ databases">
        <authorList>
            <person name="Jaros S."/>
            <person name="Januszkiewicz K."/>
            <person name="Wedrychowicz H."/>
        </authorList>
    </citation>
    <scope>NUCLEOTIDE SEQUENCE [LARGE SCALE GENOMIC DNA]</scope>
    <source>
        <strain evidence="6 8">DSM 784</strain>
    </source>
</reference>
<dbReference type="EMBL" id="CP140154">
    <property type="protein sequence ID" value="WQG89848.1"/>
    <property type="molecule type" value="Genomic_DNA"/>
</dbReference>
<dbReference type="Gene3D" id="3.30.300.30">
    <property type="match status" value="2"/>
</dbReference>
<accession>A0A1K1SSE3</accession>
<dbReference type="InterPro" id="IPR045851">
    <property type="entry name" value="AMP-bd_C_sf"/>
</dbReference>
<dbReference type="Pfam" id="PF13193">
    <property type="entry name" value="AMP-binding_C"/>
    <property type="match status" value="2"/>
</dbReference>
<dbReference type="InterPro" id="IPR001242">
    <property type="entry name" value="Condensation_dom"/>
</dbReference>
<dbReference type="CDD" id="cd17643">
    <property type="entry name" value="A_NRPS_Cytc1-like"/>
    <property type="match status" value="1"/>
</dbReference>
<feature type="domain" description="Carrier" evidence="5">
    <location>
        <begin position="1198"/>
        <end position="1273"/>
    </location>
</feature>
<dbReference type="PANTHER" id="PTHR45527:SF14">
    <property type="entry name" value="PLIPASTATIN SYNTHASE SUBUNIT B"/>
    <property type="match status" value="1"/>
</dbReference>
<feature type="domain" description="Carrier" evidence="5">
    <location>
        <begin position="2252"/>
        <end position="2327"/>
    </location>
</feature>
<evidence type="ECO:0000313" key="6">
    <source>
        <dbReference type="EMBL" id="SFW87140.1"/>
    </source>
</evidence>
<evidence type="ECO:0000256" key="2">
    <source>
        <dbReference type="ARBA" id="ARBA00006432"/>
    </source>
</evidence>
<evidence type="ECO:0000313" key="9">
    <source>
        <dbReference type="Proteomes" id="UP001326715"/>
    </source>
</evidence>
<dbReference type="Pfam" id="PF00550">
    <property type="entry name" value="PP-binding"/>
    <property type="match status" value="2"/>
</dbReference>
<dbReference type="Proteomes" id="UP000183788">
    <property type="component" value="Unassembled WGS sequence"/>
</dbReference>
<dbReference type="PROSITE" id="PS50075">
    <property type="entry name" value="CARRIER"/>
    <property type="match status" value="2"/>
</dbReference>
<dbReference type="EMBL" id="FPIZ01000031">
    <property type="protein sequence ID" value="SFW87140.1"/>
    <property type="molecule type" value="Genomic_DNA"/>
</dbReference>
<dbReference type="InterPro" id="IPR036736">
    <property type="entry name" value="ACP-like_sf"/>
</dbReference>
<dbReference type="FunFam" id="3.40.50.980:FF:000001">
    <property type="entry name" value="Non-ribosomal peptide synthetase"/>
    <property type="match status" value="2"/>
</dbReference>
<dbReference type="NCBIfam" id="NF003417">
    <property type="entry name" value="PRK04813.1"/>
    <property type="match status" value="2"/>
</dbReference>
<dbReference type="OrthoDB" id="599826at2"/>
<dbReference type="Gene3D" id="1.10.1200.10">
    <property type="entry name" value="ACP-like"/>
    <property type="match status" value="2"/>
</dbReference>
<evidence type="ECO:0000259" key="5">
    <source>
        <dbReference type="PROSITE" id="PS50075"/>
    </source>
</evidence>
<dbReference type="FunFam" id="1.10.1200.10:FF:000005">
    <property type="entry name" value="Nonribosomal peptide synthetase 1"/>
    <property type="match status" value="1"/>
</dbReference>
<dbReference type="SMART" id="SM00823">
    <property type="entry name" value="PKS_PP"/>
    <property type="match status" value="2"/>
</dbReference>
<dbReference type="InterPro" id="IPR009081">
    <property type="entry name" value="PP-bd_ACP"/>
</dbReference>
<dbReference type="Pfam" id="PF00501">
    <property type="entry name" value="AMP-binding"/>
    <property type="match status" value="2"/>
</dbReference>
<dbReference type="FunFam" id="3.40.50.980:FF:000002">
    <property type="entry name" value="Enterobactin synthetase component F"/>
    <property type="match status" value="1"/>
</dbReference>
<dbReference type="CDD" id="cd19531">
    <property type="entry name" value="LCL_NRPS-like"/>
    <property type="match status" value="2"/>
</dbReference>
<comment type="cofactor">
    <cofactor evidence="1">
        <name>pantetheine 4'-phosphate</name>
        <dbReference type="ChEBI" id="CHEBI:47942"/>
    </cofactor>
</comment>
<dbReference type="InterPro" id="IPR020806">
    <property type="entry name" value="PKS_PP-bd"/>
</dbReference>
<dbReference type="FunFam" id="3.30.300.30:FF:000010">
    <property type="entry name" value="Enterobactin synthetase component F"/>
    <property type="match status" value="1"/>
</dbReference>
<name>A0A1K1SSE3_9BACT</name>
<evidence type="ECO:0000256" key="1">
    <source>
        <dbReference type="ARBA" id="ARBA00001957"/>
    </source>
</evidence>
<dbReference type="GO" id="GO:0009366">
    <property type="term" value="C:enterobactin synthetase complex"/>
    <property type="evidence" value="ECO:0007669"/>
    <property type="project" value="TreeGrafter"/>
</dbReference>
<dbReference type="Gene3D" id="3.30.559.30">
    <property type="entry name" value="Nonribosomal peptide synthetase, condensation domain"/>
    <property type="match status" value="4"/>
</dbReference>
<dbReference type="GO" id="GO:0005829">
    <property type="term" value="C:cytosol"/>
    <property type="evidence" value="ECO:0007669"/>
    <property type="project" value="TreeGrafter"/>
</dbReference>
<proteinExistence type="inferred from homology"/>
<dbReference type="PANTHER" id="PTHR45527">
    <property type="entry name" value="NONRIBOSOMAL PEPTIDE SYNTHETASE"/>
    <property type="match status" value="1"/>
</dbReference>
<dbReference type="Gene3D" id="3.40.50.980">
    <property type="match status" value="4"/>
</dbReference>
<dbReference type="STRING" id="1004.SAMN05661012_06027"/>
<dbReference type="InterPro" id="IPR010071">
    <property type="entry name" value="AA_adenyl_dom"/>
</dbReference>
<dbReference type="Gene3D" id="2.30.38.10">
    <property type="entry name" value="Luciferase, Domain 3"/>
    <property type="match status" value="2"/>
</dbReference>
<dbReference type="GO" id="GO:0043041">
    <property type="term" value="P:amino acid activation for nonribosomal peptide biosynthetic process"/>
    <property type="evidence" value="ECO:0007669"/>
    <property type="project" value="TreeGrafter"/>
</dbReference>
<reference evidence="7 9" key="2">
    <citation type="submission" date="2023-11" db="EMBL/GenBank/DDBJ databases">
        <title>MicrobeMod: A computational toolkit for identifying prokaryotic methylation and restriction-modification with nanopore sequencing.</title>
        <authorList>
            <person name="Crits-Christoph A."/>
            <person name="Kang S.C."/>
            <person name="Lee H."/>
            <person name="Ostrov N."/>
        </authorList>
    </citation>
    <scope>NUCLEOTIDE SEQUENCE [LARGE SCALE GENOMIC DNA]</scope>
    <source>
        <strain evidence="7 9">ATCC 23090</strain>
    </source>
</reference>
<dbReference type="SUPFAM" id="SSF47336">
    <property type="entry name" value="ACP-like"/>
    <property type="match status" value="2"/>
</dbReference>
<keyword evidence="9" id="KW-1185">Reference proteome</keyword>
<dbReference type="CDD" id="cd19543">
    <property type="entry name" value="DCL_NRPS"/>
    <property type="match status" value="1"/>
</dbReference>
<gene>
    <name evidence="6" type="ORF">SAMN05661012_06027</name>
    <name evidence="7" type="ORF">SR876_33490</name>
</gene>
<dbReference type="GO" id="GO:0047527">
    <property type="term" value="F:2,3-dihydroxybenzoate-serine ligase activity"/>
    <property type="evidence" value="ECO:0007669"/>
    <property type="project" value="TreeGrafter"/>
</dbReference>
<dbReference type="InterPro" id="IPR006162">
    <property type="entry name" value="Ppantetheine_attach_site"/>
</dbReference>